<dbReference type="SMART" id="SM00248">
    <property type="entry name" value="ANK"/>
    <property type="match status" value="2"/>
</dbReference>
<evidence type="ECO:0000313" key="6">
    <source>
        <dbReference type="EMBL" id="EGT35782.1"/>
    </source>
</evidence>
<dbReference type="PROSITE" id="PS50088">
    <property type="entry name" value="ANK_REPEAT"/>
    <property type="match status" value="2"/>
</dbReference>
<dbReference type="eggNOG" id="KOG4177">
    <property type="taxonomic scope" value="Eukaryota"/>
</dbReference>
<gene>
    <name evidence="6" type="ORF">CAEBREN_31860</name>
</gene>
<dbReference type="Gene3D" id="3.40.50.10190">
    <property type="entry name" value="BRCT domain"/>
    <property type="match status" value="2"/>
</dbReference>
<dbReference type="Pfam" id="PF00023">
    <property type="entry name" value="Ank"/>
    <property type="match status" value="2"/>
</dbReference>
<dbReference type="SUPFAM" id="SSF52113">
    <property type="entry name" value="BRCT domain"/>
    <property type="match status" value="2"/>
</dbReference>
<dbReference type="InterPro" id="IPR001357">
    <property type="entry name" value="BRCT_dom"/>
</dbReference>
<dbReference type="PANTHER" id="PTHR22956">
    <property type="entry name" value="ANKYRIN REPEAT-CONTAINING PROTEIN F37A4.4-RELATED-RELATED"/>
    <property type="match status" value="1"/>
</dbReference>
<dbReference type="OrthoDB" id="5962695at2759"/>
<dbReference type="Pfam" id="PF02206">
    <property type="entry name" value="WSN"/>
    <property type="match status" value="2"/>
</dbReference>
<dbReference type="InterPro" id="IPR036420">
    <property type="entry name" value="BRCT_dom_sf"/>
</dbReference>
<dbReference type="Proteomes" id="UP000008068">
    <property type="component" value="Unassembled WGS sequence"/>
</dbReference>
<reference evidence="7" key="1">
    <citation type="submission" date="2011-07" db="EMBL/GenBank/DDBJ databases">
        <authorList>
            <consortium name="Caenorhabditis brenneri Sequencing and Analysis Consortium"/>
            <person name="Wilson R.K."/>
        </authorList>
    </citation>
    <scope>NUCLEOTIDE SEQUENCE [LARGE SCALE GENOMIC DNA]</scope>
    <source>
        <strain evidence="7">PB2801</strain>
    </source>
</reference>
<dbReference type="InterPro" id="IPR053345">
    <property type="entry name" value="Ankyrin_repeat-containing"/>
</dbReference>
<dbReference type="PROSITE" id="PS50172">
    <property type="entry name" value="BRCT"/>
    <property type="match status" value="1"/>
</dbReference>
<feature type="chain" id="PRO_5003406238" description="BRCT domain-containing protein" evidence="4">
    <location>
        <begin position="18"/>
        <end position="2314"/>
    </location>
</feature>
<keyword evidence="2" id="KW-0175">Coiled coil</keyword>
<dbReference type="SMART" id="SM00292">
    <property type="entry name" value="BRCT"/>
    <property type="match status" value="2"/>
</dbReference>
<accession>G0NQL5</accession>
<feature type="domain" description="BRCT" evidence="5">
    <location>
        <begin position="2115"/>
        <end position="2173"/>
    </location>
</feature>
<keyword evidence="3" id="KW-0812">Transmembrane</keyword>
<keyword evidence="7" id="KW-1185">Reference proteome</keyword>
<dbReference type="InterPro" id="IPR002110">
    <property type="entry name" value="Ankyrin_rpt"/>
</dbReference>
<keyword evidence="4" id="KW-0732">Signal</keyword>
<dbReference type="InterPro" id="IPR003125">
    <property type="entry name" value="WSN"/>
</dbReference>
<dbReference type="STRING" id="135651.G0NQL5"/>
<feature type="repeat" description="ANK" evidence="1">
    <location>
        <begin position="2008"/>
        <end position="2040"/>
    </location>
</feature>
<keyword evidence="3" id="KW-1133">Transmembrane helix</keyword>
<evidence type="ECO:0000259" key="5">
    <source>
        <dbReference type="PROSITE" id="PS50172"/>
    </source>
</evidence>
<dbReference type="SMART" id="SM00453">
    <property type="entry name" value="WSN"/>
    <property type="match status" value="2"/>
</dbReference>
<evidence type="ECO:0000256" key="1">
    <source>
        <dbReference type="PROSITE-ProRule" id="PRU00023"/>
    </source>
</evidence>
<dbReference type="Pfam" id="PF00533">
    <property type="entry name" value="BRCT"/>
    <property type="match status" value="1"/>
</dbReference>
<dbReference type="HOGENOM" id="CLU_230040_0_0_1"/>
<evidence type="ECO:0000256" key="3">
    <source>
        <dbReference type="SAM" id="Phobius"/>
    </source>
</evidence>
<feature type="repeat" description="ANK" evidence="1">
    <location>
        <begin position="886"/>
        <end position="918"/>
    </location>
</feature>
<organism evidence="7">
    <name type="scientific">Caenorhabditis brenneri</name>
    <name type="common">Nematode worm</name>
    <dbReference type="NCBI Taxonomy" id="135651"/>
    <lineage>
        <taxon>Eukaryota</taxon>
        <taxon>Metazoa</taxon>
        <taxon>Ecdysozoa</taxon>
        <taxon>Nematoda</taxon>
        <taxon>Chromadorea</taxon>
        <taxon>Rhabditida</taxon>
        <taxon>Rhabditina</taxon>
        <taxon>Rhabditomorpha</taxon>
        <taxon>Rhabditoidea</taxon>
        <taxon>Rhabditidae</taxon>
        <taxon>Peloderinae</taxon>
        <taxon>Caenorhabditis</taxon>
    </lineage>
</organism>
<keyword evidence="1" id="KW-0040">ANK repeat</keyword>
<dbReference type="InParanoid" id="G0NQL5"/>
<evidence type="ECO:0000256" key="4">
    <source>
        <dbReference type="SAM" id="SignalP"/>
    </source>
</evidence>
<evidence type="ECO:0000313" key="7">
    <source>
        <dbReference type="Proteomes" id="UP000008068"/>
    </source>
</evidence>
<keyword evidence="3" id="KW-0472">Membrane</keyword>
<dbReference type="EMBL" id="GL379926">
    <property type="protein sequence ID" value="EGT35782.1"/>
    <property type="molecule type" value="Genomic_DNA"/>
</dbReference>
<dbReference type="PROSITE" id="PS50297">
    <property type="entry name" value="ANK_REP_REGION"/>
    <property type="match status" value="2"/>
</dbReference>
<protein>
    <recommendedName>
        <fullName evidence="5">BRCT domain-containing protein</fullName>
    </recommendedName>
</protein>
<feature type="transmembrane region" description="Helical" evidence="3">
    <location>
        <begin position="1971"/>
        <end position="1995"/>
    </location>
</feature>
<dbReference type="InterPro" id="IPR036770">
    <property type="entry name" value="Ankyrin_rpt-contain_sf"/>
</dbReference>
<feature type="coiled-coil region" evidence="2">
    <location>
        <begin position="1266"/>
        <end position="1300"/>
    </location>
</feature>
<dbReference type="Gene3D" id="1.25.40.20">
    <property type="entry name" value="Ankyrin repeat-containing domain"/>
    <property type="match status" value="2"/>
</dbReference>
<name>G0NQL5_CAEBE</name>
<dbReference type="SUPFAM" id="SSF48403">
    <property type="entry name" value="Ankyrin repeat"/>
    <property type="match status" value="1"/>
</dbReference>
<feature type="signal peptide" evidence="4">
    <location>
        <begin position="1"/>
        <end position="17"/>
    </location>
</feature>
<evidence type="ECO:0000256" key="2">
    <source>
        <dbReference type="SAM" id="Coils"/>
    </source>
</evidence>
<feature type="coiled-coil region" evidence="2">
    <location>
        <begin position="1746"/>
        <end position="1780"/>
    </location>
</feature>
<sequence length="2314" mass="265594">MKSIFWIIILLIPSVLPNGTKDKSDLGLIAADFQTLSRVTNAIVLQASITEKTVDASEVIAEFLGIDPKNFADIVAIDASKAKSLLENVAKGRDQLLKDSPTSTTELDSFKKSLSEIHDLLQKKDMSLKSIEENLKGKLTELKTNSTLLAYDCTLLSYSSMFYKFLQNAKGSPDDNSKDSDFKTLKKFRGNFENLIKCYTNLIAHGQRIEKFDIWSIMEEYDNAMKEAPELIVLFKNLKSSIFKLKKDLDASSSGWKNIEKQDISLGKQLHLVHQAHSEYVNQFIAPPRSFTGAFIETKDTLRVFEDLDSPWFKKHIARGANTQELKSSLEPFKKMSKAVYELGSKWKSFREIGLPNDMRKALEEVYDKVRRIEDFAKDPGFTESVDQFVESMENIIGECVKNPDDNFEETLEQFKQQETLQTELENELVVWKKKVKDKLEYADFSNTTKYIDCLNDIKESVPATIQKDEIYNIAGKMTSTFVECSEEKISLVNYFERFENMPNDRDALNGALQNFDETIGSLRLENVLAKGNGYSSIECMRNKNFNTTNLSKVVDFVSNFRNFPNAVEVNISTGYLRQIAEIKTVLSNTVSVFRELGSRSKRDTNVESDSIPILENSTLHAQTISECTRALLDLTVVRNNRKELTSIGSHFTDSIVAAMEEAKVSETVIKAPKSIDKLLKQADKIDVLAKDLRSQPLKNMSKVFWEVSKIDGFDQERQKIWNLKKQHEGDLRFRDVMSEWDTLIHTNLDFARYKRSLKKGFTTVLALDEYFDQLFHSKRRISNENQAEDSAYIYLIVFGSIGFFIFLVFAAATIYGCTESGKERYTNWFLYWRGKSSDYEKRWRYSRFFDYGGGNVSIVLSDALNVKSLPKTLSNGHYINAYDVNGETALHEATRYCKPKNVKTLIKHGIDRTLLNKSNKTAEELIPKKPTEETAAGFAEIQEIFNKYRNKKFRKSIPHRFKPSQYNIWMTEGTDEKTRDAFHEKFPRISKYEAEGTVTHVVVKVDSDGVYETNDPKMLTMIFRGCILVKESWLAACNRNGSAIEHDHKHLVEKIKYEGEVYNTVLKWANAMAKSEIPYLFGVSCLVFIPEGLLNPEAEPLCSVIKLLGGEVHDRLPSKKDFNIGSHPYLHSNLPPIFVIRPESTPAGADDYFDFGHKDTLFKPFSEKEFWRFLLKREINRDMIGKEQVTEPMRFWILVIAFLIPWSFTNGASKEKSNLELITADFQILARVTNAITLQMAANKKEANASEIIAELLRIHDGSFLEIVNIDTQKAITKLEKLENDVKNLEESHEEQHYDKGSWKDAREDSPNWLETVEETPAIFDVVGTWIENLKELDTSCPKTVTDALSGLYGNSVANQETLIKLKDFKANIDQISKCFDSLVKFFDLSDEISISSIEYKNLIDLLGNADSIFKNISEKAETLEATFQEMTQILNDDYQVLKEFTRVFSSHLRHSERVDPPLASYTVAFLDPQELLEVKNDMKSPWFKKHVVRGASIKNLEKYLEPFHQFSIVMLDLVKIWEPFHRLKLDQYKSLKAVVDYLTKMRDSLQIDVSMQTMLMNKESSSLIKTCHQKLIDEHIHNFKNGDKSFTDLLKKIGTFQQNVVLKLFDQIPKDESFEDYLTNCFLQLNFLVLDDANKLPEDMKSDIKTQYETCTKSSGFNNEMDRTIEKILKVLIEVKTLLSTAQAYEASQKNLNLESELKESGLQDALQCLRAVRYKELEHVSDLVEQVIHFPNHQIFIDTREYLENITQIKESYEKVENKLQETKSRSKRSKEKEYLIDNSLNNSKLHAENIGVCALALVNFNQVRENREILLNALSSKSHIRRRMKKARLNIDIKSEIELESLLKQADNLDELAKKLRTKSLQEMSAIFEATSKIQGFKTDRNGLFSLRFKKEFQDPKVKEELDVLVNTNLDFALYESRVKDGYFTVKALISYFDLILGHTKAQSKPQTIVVEKHVQVPNALSWLAIICIAIGVVFLILIIALTIYGFTAKGKENFRFPEYGNTALHSAARLGYSELVEILIRHGADRSLLNVGNLTAEQCVPVKGKDKTEASLKVQAIFAKYKKKKFRKQVPLRFPSSSFHIYIEDDTDEKLTDAFVEKFQAITSFELGTKTTHCVVKTDANGILETDSLELLSLIFHGIIFVKESWMKDCCENPKLIEQDFKYLVEKVRYKGKVYDTVVQWSMAMAKGEIPYLNNIVVAVVMTECDNFINLNNMVIHHGSSIAESFPTKEQYRIGARPYLHAHLGPIFLIHNGKFDLTLYKNDPDKMYTLFTEEEFLIFMLKREINRDTRENPLSIYPDAMLANF</sequence>
<proteinExistence type="predicted"/>